<evidence type="ECO:0000313" key="6">
    <source>
        <dbReference type="Proteomes" id="UP000295680"/>
    </source>
</evidence>
<dbReference type="GO" id="GO:0003677">
    <property type="term" value="F:DNA binding"/>
    <property type="evidence" value="ECO:0007669"/>
    <property type="project" value="InterPro"/>
</dbReference>
<dbReference type="InterPro" id="IPR027417">
    <property type="entry name" value="P-loop_NTPase"/>
</dbReference>
<reference evidence="5 6" key="1">
    <citation type="submission" date="2019-03" db="EMBL/GenBank/DDBJ databases">
        <title>Genomic Encyclopedia of Type Strains, Phase IV (KMG-IV): sequencing the most valuable type-strain genomes for metagenomic binning, comparative biology and taxonomic classification.</title>
        <authorList>
            <person name="Goeker M."/>
        </authorList>
    </citation>
    <scope>NUCLEOTIDE SEQUENCE [LARGE SCALE GENOMIC DNA]</scope>
    <source>
        <strain evidence="5 6">DSM 45934</strain>
    </source>
</reference>
<protein>
    <submittedName>
        <fullName evidence="5">Regulatory LuxR family protein</fullName>
    </submittedName>
</protein>
<dbReference type="PRINTS" id="PR00038">
    <property type="entry name" value="HTHLUXR"/>
</dbReference>
<dbReference type="CDD" id="cd06170">
    <property type="entry name" value="LuxR_C_like"/>
    <property type="match status" value="1"/>
</dbReference>
<dbReference type="InterPro" id="IPR000792">
    <property type="entry name" value="Tscrpt_reg_LuxR_C"/>
</dbReference>
<dbReference type="OrthoDB" id="134933at2"/>
<evidence type="ECO:0000313" key="5">
    <source>
        <dbReference type="EMBL" id="TCO60790.1"/>
    </source>
</evidence>
<dbReference type="InterPro" id="IPR011990">
    <property type="entry name" value="TPR-like_helical_dom_sf"/>
</dbReference>
<dbReference type="GO" id="GO:0006355">
    <property type="term" value="P:regulation of DNA-templated transcription"/>
    <property type="evidence" value="ECO:0007669"/>
    <property type="project" value="InterPro"/>
</dbReference>
<dbReference type="GO" id="GO:0004016">
    <property type="term" value="F:adenylate cyclase activity"/>
    <property type="evidence" value="ECO:0007669"/>
    <property type="project" value="TreeGrafter"/>
</dbReference>
<organism evidence="5 6">
    <name type="scientific">Actinocrispum wychmicini</name>
    <dbReference type="NCBI Taxonomy" id="1213861"/>
    <lineage>
        <taxon>Bacteria</taxon>
        <taxon>Bacillati</taxon>
        <taxon>Actinomycetota</taxon>
        <taxon>Actinomycetes</taxon>
        <taxon>Pseudonocardiales</taxon>
        <taxon>Pseudonocardiaceae</taxon>
        <taxon>Actinocrispum</taxon>
    </lineage>
</organism>
<dbReference type="PROSITE" id="PS50043">
    <property type="entry name" value="HTH_LUXR_2"/>
    <property type="match status" value="1"/>
</dbReference>
<evidence type="ECO:0000259" key="4">
    <source>
        <dbReference type="PROSITE" id="PS50043"/>
    </source>
</evidence>
<comment type="caution">
    <text evidence="5">The sequence shown here is derived from an EMBL/GenBank/DDBJ whole genome shotgun (WGS) entry which is preliminary data.</text>
</comment>
<dbReference type="Pfam" id="PF13191">
    <property type="entry name" value="AAA_16"/>
    <property type="match status" value="1"/>
</dbReference>
<dbReference type="SUPFAM" id="SSF46894">
    <property type="entry name" value="C-terminal effector domain of the bipartite response regulators"/>
    <property type="match status" value="1"/>
</dbReference>
<dbReference type="InterPro" id="IPR036388">
    <property type="entry name" value="WH-like_DNA-bd_sf"/>
</dbReference>
<dbReference type="GO" id="GO:0005737">
    <property type="term" value="C:cytoplasm"/>
    <property type="evidence" value="ECO:0007669"/>
    <property type="project" value="TreeGrafter"/>
</dbReference>
<keyword evidence="2" id="KW-0067">ATP-binding</keyword>
<accession>A0A4V2S7T6</accession>
<dbReference type="Gene3D" id="1.10.10.10">
    <property type="entry name" value="Winged helix-like DNA-binding domain superfamily/Winged helix DNA-binding domain"/>
    <property type="match status" value="1"/>
</dbReference>
<dbReference type="EMBL" id="SLWS01000003">
    <property type="protein sequence ID" value="TCO60790.1"/>
    <property type="molecule type" value="Genomic_DNA"/>
</dbReference>
<keyword evidence="1" id="KW-0547">Nucleotide-binding</keyword>
<evidence type="ECO:0000256" key="1">
    <source>
        <dbReference type="ARBA" id="ARBA00022741"/>
    </source>
</evidence>
<dbReference type="InterPro" id="IPR016032">
    <property type="entry name" value="Sig_transdc_resp-reg_C-effctor"/>
</dbReference>
<proteinExistence type="predicted"/>
<feature type="region of interest" description="Disordered" evidence="3">
    <location>
        <begin position="837"/>
        <end position="858"/>
    </location>
</feature>
<evidence type="ECO:0000256" key="3">
    <source>
        <dbReference type="SAM" id="MobiDB-lite"/>
    </source>
</evidence>
<name>A0A4V2S7T6_9PSEU</name>
<keyword evidence="6" id="KW-1185">Reference proteome</keyword>
<dbReference type="AlphaFoldDB" id="A0A4V2S7T6"/>
<evidence type="ECO:0000256" key="2">
    <source>
        <dbReference type="ARBA" id="ARBA00022840"/>
    </source>
</evidence>
<dbReference type="Gene3D" id="1.25.40.10">
    <property type="entry name" value="Tetratricopeptide repeat domain"/>
    <property type="match status" value="1"/>
</dbReference>
<dbReference type="SUPFAM" id="SSF52540">
    <property type="entry name" value="P-loop containing nucleoside triphosphate hydrolases"/>
    <property type="match status" value="1"/>
</dbReference>
<dbReference type="InterPro" id="IPR041664">
    <property type="entry name" value="AAA_16"/>
</dbReference>
<dbReference type="Pfam" id="PF00196">
    <property type="entry name" value="GerE"/>
    <property type="match status" value="1"/>
</dbReference>
<dbReference type="GO" id="GO:0005524">
    <property type="term" value="F:ATP binding"/>
    <property type="evidence" value="ECO:0007669"/>
    <property type="project" value="UniProtKB-KW"/>
</dbReference>
<dbReference type="PROSITE" id="PS00622">
    <property type="entry name" value="HTH_LUXR_1"/>
    <property type="match status" value="1"/>
</dbReference>
<dbReference type="SUPFAM" id="SSF48452">
    <property type="entry name" value="TPR-like"/>
    <property type="match status" value="1"/>
</dbReference>
<dbReference type="Proteomes" id="UP000295680">
    <property type="component" value="Unassembled WGS sequence"/>
</dbReference>
<feature type="domain" description="HTH luxR-type" evidence="4">
    <location>
        <begin position="859"/>
        <end position="924"/>
    </location>
</feature>
<gene>
    <name evidence="5" type="ORF">EV192_103365</name>
</gene>
<dbReference type="PANTHER" id="PTHR16305">
    <property type="entry name" value="TESTICULAR SOLUBLE ADENYLYL CYCLASE"/>
    <property type="match status" value="1"/>
</dbReference>
<dbReference type="SMART" id="SM00421">
    <property type="entry name" value="HTH_LUXR"/>
    <property type="match status" value="1"/>
</dbReference>
<dbReference type="PANTHER" id="PTHR16305:SF35">
    <property type="entry name" value="TRANSCRIPTIONAL ACTIVATOR DOMAIN"/>
    <property type="match status" value="1"/>
</dbReference>
<sequence>MRLMERDRELALLRQLYASCRQGSGGVVLIGGGTASGKTALLHTFAEESVEAGSVFLTATASIAEQGLPFGVIGQLLTSAGLSVEDDRQLGGLLDGRTDVEDSRQPGHVTPQVLNGLSKVLLEVADTGPAVIGVDDLQYCDPESLDCLLHLARRLRTAPMVLIMNEHVGPPQAHPEFHADLLHQAHCHYLQLKPLSLHGTTAMVTAELATRKAEQFAHACHVLSGGNPLLIRALIEDNGAGVQELVPGENFSRAVLNCLYRCARPAQDTAKALAVLDKYASPTVLAQVLKLSPEVIAHAYDELTAAGLLANGMFRHEATRTTLLRNLLPDERTALHSKAALALHNTDIPATVLARHLIAAGRVEEPWGLAVLREAAWQGLEEGETSLAISCLTMAHEASTDENERMSVKNALFGAEWRISPSTAARHLPELTEAALAGRLDRRTTVDLVARLLWYGRIGDIADVLEALEQRDAPEPVAVDAARQWLTYFYPDIVRANDAAASNPGEDGEQPWDIKAPAGDSRTSVQSLILRATALLGTVLSQHPNEDALNWAEMILQSSRLDDSTLLPVTMSLISLVYTNRLDKAVFWCEALLREATAKSAPTWQALLEAIRSTIAFRQGRVASAEQYARSALTLISPKSWGVTIGSPLGAVLQANTAMGRYEEAAAYLRIPVPDAMFQTLDGLRYLHGRGRFHLATGRPHAALSDFQDCRDKMRAWNLDMPTIMPWRIEMAQAYVAVGKQDEAVELLREQLDQIQDTDARTVGMSLRVLASASSPKEAQRLLGDAVAALNEAEDRYELAIALSEYSRVLANAGNDNQARALARRANRLAEDNGIMLPKARKSTPSHPTGREPATVDTDTDRLTNLSDAELRVAALVVNGQTNRQIATELFITTSTVEQHLTRVYRKLNITRRADLQHKLKPYLLAP</sequence>